<feature type="transmembrane region" description="Helical" evidence="1">
    <location>
        <begin position="6"/>
        <end position="33"/>
    </location>
</feature>
<feature type="transmembrane region" description="Helical" evidence="1">
    <location>
        <begin position="123"/>
        <end position="151"/>
    </location>
</feature>
<evidence type="ECO:0000256" key="1">
    <source>
        <dbReference type="SAM" id="Phobius"/>
    </source>
</evidence>
<sequence>MLNRFGYVWVAIALVLVAAGMRVVGVVAVINVFRGLPKNRTSIGAALTDPATEVTSGVGIAVSGTLPVTGRRRTAMSSRKRRYIADSGTPVAVVVVLLGEVLGTEAVVGRTGYVVGGVAVALIAWWLLPGWVTLLIVLGLIAAPVAGYLMLDPSQRRRLRGQARKRLGS</sequence>
<accession>A0ABP8TP71</accession>
<name>A0ABP8TP71_9ACTN</name>
<reference evidence="3" key="1">
    <citation type="journal article" date="2019" name="Int. J. Syst. Evol. Microbiol.">
        <title>The Global Catalogue of Microorganisms (GCM) 10K type strain sequencing project: providing services to taxonomists for standard genome sequencing and annotation.</title>
        <authorList>
            <consortium name="The Broad Institute Genomics Platform"/>
            <consortium name="The Broad Institute Genome Sequencing Center for Infectious Disease"/>
            <person name="Wu L."/>
            <person name="Ma J."/>
        </authorList>
    </citation>
    <scope>NUCLEOTIDE SEQUENCE [LARGE SCALE GENOMIC DNA]</scope>
    <source>
        <strain evidence="3">JCM 17938</strain>
    </source>
</reference>
<keyword evidence="3" id="KW-1185">Reference proteome</keyword>
<organism evidence="2 3">
    <name type="scientific">Actinoallomurus liliacearum</name>
    <dbReference type="NCBI Taxonomy" id="1080073"/>
    <lineage>
        <taxon>Bacteria</taxon>
        <taxon>Bacillati</taxon>
        <taxon>Actinomycetota</taxon>
        <taxon>Actinomycetes</taxon>
        <taxon>Streptosporangiales</taxon>
        <taxon>Thermomonosporaceae</taxon>
        <taxon>Actinoallomurus</taxon>
    </lineage>
</organism>
<protein>
    <submittedName>
        <fullName evidence="2">Uncharacterized protein</fullName>
    </submittedName>
</protein>
<dbReference type="EMBL" id="BAABHJ010000012">
    <property type="protein sequence ID" value="GAA4610184.1"/>
    <property type="molecule type" value="Genomic_DNA"/>
</dbReference>
<evidence type="ECO:0000313" key="2">
    <source>
        <dbReference type="EMBL" id="GAA4610184.1"/>
    </source>
</evidence>
<proteinExistence type="predicted"/>
<keyword evidence="1" id="KW-0812">Transmembrane</keyword>
<keyword evidence="1" id="KW-0472">Membrane</keyword>
<gene>
    <name evidence="2" type="ORF">GCM10023195_41590</name>
</gene>
<dbReference type="Proteomes" id="UP001500212">
    <property type="component" value="Unassembled WGS sequence"/>
</dbReference>
<evidence type="ECO:0000313" key="3">
    <source>
        <dbReference type="Proteomes" id="UP001500212"/>
    </source>
</evidence>
<comment type="caution">
    <text evidence="2">The sequence shown here is derived from an EMBL/GenBank/DDBJ whole genome shotgun (WGS) entry which is preliminary data.</text>
</comment>
<dbReference type="RefSeq" id="WP_345356626.1">
    <property type="nucleotide sequence ID" value="NZ_BAABHJ010000012.1"/>
</dbReference>
<keyword evidence="1" id="KW-1133">Transmembrane helix</keyword>